<sequence length="121" mass="13584">RKRRIMMPLFTSYVFICGTEHDRYTALTTNRLCQTIEVADQDGLIQELTRVEKALLSKAIIDHYPRLPVGGCCRIIRGPMMGIEGVVIERKDAKARMVIEVTILGQGAVVEIDADLLEPID</sequence>
<dbReference type="SUPFAM" id="SSF50104">
    <property type="entry name" value="Translation proteins SH3-like domain"/>
    <property type="match status" value="1"/>
</dbReference>
<protein>
    <recommendedName>
        <fullName evidence="2">NusG-like N-terminal domain-containing protein</fullName>
    </recommendedName>
</protein>
<gene>
    <name evidence="1" type="ORF">S03H2_62660</name>
</gene>
<reference evidence="1" key="1">
    <citation type="journal article" date="2014" name="Front. Microbiol.">
        <title>High frequency of phylogenetically diverse reductive dehalogenase-homologous genes in deep subseafloor sedimentary metagenomes.</title>
        <authorList>
            <person name="Kawai M."/>
            <person name="Futagami T."/>
            <person name="Toyoda A."/>
            <person name="Takaki Y."/>
            <person name="Nishi S."/>
            <person name="Hori S."/>
            <person name="Arai W."/>
            <person name="Tsubouchi T."/>
            <person name="Morono Y."/>
            <person name="Uchiyama I."/>
            <person name="Ito T."/>
            <person name="Fujiyama A."/>
            <person name="Inagaki F."/>
            <person name="Takami H."/>
        </authorList>
    </citation>
    <scope>NUCLEOTIDE SEQUENCE</scope>
    <source>
        <strain evidence="1">Expedition CK06-06</strain>
    </source>
</reference>
<evidence type="ECO:0008006" key="2">
    <source>
        <dbReference type="Google" id="ProtNLM"/>
    </source>
</evidence>
<comment type="caution">
    <text evidence="1">The sequence shown here is derived from an EMBL/GenBank/DDBJ whole genome shotgun (WGS) entry which is preliminary data.</text>
</comment>
<dbReference type="Gene3D" id="2.30.30.30">
    <property type="match status" value="1"/>
</dbReference>
<dbReference type="InterPro" id="IPR014722">
    <property type="entry name" value="Rib_uL2_dom2"/>
</dbReference>
<dbReference type="EMBL" id="BARU01040542">
    <property type="protein sequence ID" value="GAH78749.1"/>
    <property type="molecule type" value="Genomic_DNA"/>
</dbReference>
<organism evidence="1">
    <name type="scientific">marine sediment metagenome</name>
    <dbReference type="NCBI Taxonomy" id="412755"/>
    <lineage>
        <taxon>unclassified sequences</taxon>
        <taxon>metagenomes</taxon>
        <taxon>ecological metagenomes</taxon>
    </lineage>
</organism>
<accession>X1JKD6</accession>
<name>X1JKD6_9ZZZZ</name>
<evidence type="ECO:0000313" key="1">
    <source>
        <dbReference type="EMBL" id="GAH78749.1"/>
    </source>
</evidence>
<feature type="non-terminal residue" evidence="1">
    <location>
        <position position="1"/>
    </location>
</feature>
<proteinExistence type="predicted"/>
<dbReference type="InterPro" id="IPR008991">
    <property type="entry name" value="Translation_prot_SH3-like_sf"/>
</dbReference>
<dbReference type="CDD" id="cd06091">
    <property type="entry name" value="KOW_NusG"/>
    <property type="match status" value="1"/>
</dbReference>
<dbReference type="AlphaFoldDB" id="X1JKD6"/>